<protein>
    <submittedName>
        <fullName evidence="4">Alpha/beta hydrolase</fullName>
    </submittedName>
</protein>
<reference evidence="4 5" key="1">
    <citation type="submission" date="2017-02" db="EMBL/GenBank/DDBJ databases">
        <title>The complete genomic sequence of a novel cold adapted crude oil-degrading bacterium Planococcus qaidamina Y42.</title>
        <authorList>
            <person name="Yang R."/>
        </authorList>
    </citation>
    <scope>NUCLEOTIDE SEQUENCE [LARGE SCALE GENOMIC DNA]</scope>
    <source>
        <strain evidence="4 5">Y42</strain>
    </source>
</reference>
<sequence>MPVNPKIQYILDQMAEMMPADFSLDQVSPEAMRNSNSAQFTALQQKEPVDNVEDRTIQLADRELPIRIYTPKGEAPHPALVFYHGGGWVLGSIETHDAVCREITNLADCVVISVEYRLAPEHKFPAAAEDAYESLEWVAAHAAELGIDPDRIAVGGDSAGGNLATVACLMANEQNGPKVVHQFLLYPSAGPAFDYPSAEENAEGYLLTKDMMIWFQSHYVANEEDRNHPYLSPILAEDLKGMPPATILTAQYDPLRDIGIAFAEKLRSHGVEVFHKNYDDLIHGFANFTAYVPEARQAVAEGVEELKKAFISAERQV</sequence>
<dbReference type="Gene3D" id="3.40.50.1820">
    <property type="entry name" value="alpha/beta hydrolase"/>
    <property type="match status" value="1"/>
</dbReference>
<dbReference type="EMBL" id="CP019640">
    <property type="protein sequence ID" value="AQQ54095.1"/>
    <property type="molecule type" value="Genomic_DNA"/>
</dbReference>
<name>A0A1Q2L0V4_9BACL</name>
<accession>A0A1Q2L0V4</accession>
<evidence type="ECO:0000313" key="5">
    <source>
        <dbReference type="Proteomes" id="UP000188184"/>
    </source>
</evidence>
<dbReference type="Proteomes" id="UP000188184">
    <property type="component" value="Chromosome"/>
</dbReference>
<dbReference type="InterPro" id="IPR029058">
    <property type="entry name" value="AB_hydrolase_fold"/>
</dbReference>
<dbReference type="Pfam" id="PF07859">
    <property type="entry name" value="Abhydrolase_3"/>
    <property type="match status" value="1"/>
</dbReference>
<organism evidence="4 5">
    <name type="scientific">Planococcus lenghuensis</name>
    <dbReference type="NCBI Taxonomy" id="2213202"/>
    <lineage>
        <taxon>Bacteria</taxon>
        <taxon>Bacillati</taxon>
        <taxon>Bacillota</taxon>
        <taxon>Bacilli</taxon>
        <taxon>Bacillales</taxon>
        <taxon>Caryophanaceae</taxon>
        <taxon>Planococcus</taxon>
    </lineage>
</organism>
<evidence type="ECO:0000256" key="1">
    <source>
        <dbReference type="ARBA" id="ARBA00010515"/>
    </source>
</evidence>
<dbReference type="RefSeq" id="WP_077589987.1">
    <property type="nucleotide sequence ID" value="NZ_CP019640.1"/>
</dbReference>
<dbReference type="GO" id="GO:0016787">
    <property type="term" value="F:hydrolase activity"/>
    <property type="evidence" value="ECO:0007669"/>
    <property type="project" value="UniProtKB-KW"/>
</dbReference>
<evidence type="ECO:0000313" key="4">
    <source>
        <dbReference type="EMBL" id="AQQ54095.1"/>
    </source>
</evidence>
<dbReference type="FunFam" id="3.40.50.1820:FF:000089">
    <property type="entry name" value="Alpha/beta hydrolase"/>
    <property type="match status" value="1"/>
</dbReference>
<dbReference type="PANTHER" id="PTHR48081">
    <property type="entry name" value="AB HYDROLASE SUPERFAMILY PROTEIN C4A8.06C"/>
    <property type="match status" value="1"/>
</dbReference>
<proteinExistence type="inferred from homology"/>
<gene>
    <name evidence="4" type="ORF">B0X71_13940</name>
</gene>
<keyword evidence="2 4" id="KW-0378">Hydrolase</keyword>
<dbReference type="PANTHER" id="PTHR48081:SF8">
    <property type="entry name" value="ALPHA_BETA HYDROLASE FOLD-3 DOMAIN-CONTAINING PROTEIN-RELATED"/>
    <property type="match status" value="1"/>
</dbReference>
<dbReference type="SUPFAM" id="SSF53474">
    <property type="entry name" value="alpha/beta-Hydrolases"/>
    <property type="match status" value="1"/>
</dbReference>
<dbReference type="InterPro" id="IPR013094">
    <property type="entry name" value="AB_hydrolase_3"/>
</dbReference>
<dbReference type="InterPro" id="IPR050300">
    <property type="entry name" value="GDXG_lipolytic_enzyme"/>
</dbReference>
<feature type="domain" description="Alpha/beta hydrolase fold-3" evidence="3">
    <location>
        <begin position="80"/>
        <end position="286"/>
    </location>
</feature>
<dbReference type="AlphaFoldDB" id="A0A1Q2L0V4"/>
<dbReference type="KEGG" id="pmar:B0X71_13940"/>
<evidence type="ECO:0000259" key="3">
    <source>
        <dbReference type="Pfam" id="PF07859"/>
    </source>
</evidence>
<dbReference type="OrthoDB" id="9815425at2"/>
<evidence type="ECO:0000256" key="2">
    <source>
        <dbReference type="ARBA" id="ARBA00022801"/>
    </source>
</evidence>
<comment type="similarity">
    <text evidence="1">Belongs to the 'GDXG' lipolytic enzyme family.</text>
</comment>
<keyword evidence="5" id="KW-1185">Reference proteome</keyword>